<evidence type="ECO:0000259" key="8">
    <source>
        <dbReference type="Pfam" id="PF18158"/>
    </source>
</evidence>
<dbReference type="Pfam" id="PF00441">
    <property type="entry name" value="Acyl-CoA_dh_1"/>
    <property type="match status" value="1"/>
</dbReference>
<accession>A0A455T7X0</accession>
<dbReference type="PROSITE" id="PS00073">
    <property type="entry name" value="ACYL_COA_DH_2"/>
    <property type="match status" value="1"/>
</dbReference>
<dbReference type="SUPFAM" id="SSF47203">
    <property type="entry name" value="Acyl-CoA dehydrogenase C-terminal domain-like"/>
    <property type="match status" value="1"/>
</dbReference>
<feature type="domain" description="Adaptive response protein AidB N-terminal" evidence="8">
    <location>
        <begin position="10"/>
        <end position="169"/>
    </location>
</feature>
<dbReference type="InterPro" id="IPR006091">
    <property type="entry name" value="Acyl-CoA_Oxase/DH_mid-dom"/>
</dbReference>
<dbReference type="SUPFAM" id="SSF56645">
    <property type="entry name" value="Acyl-CoA dehydrogenase NM domain-like"/>
    <property type="match status" value="1"/>
</dbReference>
<evidence type="ECO:0000256" key="2">
    <source>
        <dbReference type="ARBA" id="ARBA00009347"/>
    </source>
</evidence>
<evidence type="ECO:0000256" key="3">
    <source>
        <dbReference type="ARBA" id="ARBA00022630"/>
    </source>
</evidence>
<proteinExistence type="inferred from homology"/>
<keyword evidence="4 5" id="KW-0274">FAD</keyword>
<name>A0A455T7X0_9CHLR</name>
<reference evidence="9" key="1">
    <citation type="submission" date="2018-12" db="EMBL/GenBank/DDBJ databases">
        <title>Novel natural products biosynthetic potential of the class Ktedonobacteria.</title>
        <authorList>
            <person name="Zheng Y."/>
            <person name="Saitou A."/>
            <person name="Wang C.M."/>
            <person name="Toyoda A."/>
            <person name="Minakuchi Y."/>
            <person name="Sekiguchi Y."/>
            <person name="Ueda K."/>
            <person name="Takano H."/>
            <person name="Sakai Y."/>
            <person name="Yokota A."/>
            <person name="Yabe S."/>
        </authorList>
    </citation>
    <scope>NUCLEOTIDE SEQUENCE</scope>
    <source>
        <strain evidence="9">A3-2</strain>
    </source>
</reference>
<dbReference type="PANTHER" id="PTHR42707">
    <property type="entry name" value="ACYL-COA DEHYDROGENASE"/>
    <property type="match status" value="1"/>
</dbReference>
<dbReference type="Pfam" id="PF02770">
    <property type="entry name" value="Acyl-CoA_dh_M"/>
    <property type="match status" value="1"/>
</dbReference>
<dbReference type="InterPro" id="IPR009075">
    <property type="entry name" value="AcylCo_DH/oxidase_C"/>
</dbReference>
<keyword evidence="5" id="KW-0560">Oxidoreductase</keyword>
<evidence type="ECO:0000313" key="9">
    <source>
        <dbReference type="EMBL" id="BBH95549.1"/>
    </source>
</evidence>
<organism evidence="9">
    <name type="scientific">Thermogemmatispora argillosa</name>
    <dbReference type="NCBI Taxonomy" id="2045280"/>
    <lineage>
        <taxon>Bacteria</taxon>
        <taxon>Bacillati</taxon>
        <taxon>Chloroflexota</taxon>
        <taxon>Ktedonobacteria</taxon>
        <taxon>Thermogemmatisporales</taxon>
        <taxon>Thermogemmatisporaceae</taxon>
        <taxon>Thermogemmatispora</taxon>
    </lineage>
</organism>
<keyword evidence="3 5" id="KW-0285">Flavoprotein</keyword>
<dbReference type="Pfam" id="PF18158">
    <property type="entry name" value="AidB_N"/>
    <property type="match status" value="1"/>
</dbReference>
<comment type="cofactor">
    <cofactor evidence="1 5">
        <name>FAD</name>
        <dbReference type="ChEBI" id="CHEBI:57692"/>
    </cofactor>
</comment>
<sequence length="593" mass="66944">MLDAQSLMPGTEGINFYQADPTLEQLLQRHLSPDDYERAHPLLLRMGAVASERMDELAAIAERHGPVLRQYDRRGQRIDEIIFHPAYHELERIAYQDFAIAACTHREGALGWPGRVPQPVKFALAYLGMQAEAGVFCPVSMTDALARVLERYGDEALKRRFLPHLTALTLDELQQGAMFLTEKQGGSDVGQTATVACRREADEHNEGEAEPWPQWQLWGEKWFCSNVSADLILTLARPNGAPAGTRGLGLFLVPRHLPDGKRNAYRINRLKEKLGTRSLATGEVTLEGAFAYQVGALERGFIQMTEMINLTRIWAAIGSLAAMRRSLLEAAVHTQGRMVFGRRLCDHPLMRRQLVDLLLEVEGCAALAFETTAVLERVDRDGREEDRRLLRILTPLCKYYIPKRGEYVTLEALEMRGGNGYVEDWVNSRLLRDAIVNAIWEGASNVIVLDVARAMSREGCHQSLFAWLRERLHLLQRPEVSPHARTLQAKLEQLAARFEQTMALDFESAQLPLRGLVERLAQVTIATLLLEQAANALSTSSLSSERQLLVAQLFIRRHLQPHPDGWQADDDRRPLEQFDILLRGAVRLPREVK</sequence>
<protein>
    <submittedName>
        <fullName evidence="9">Acyl-CoA dehydrogenase</fullName>
    </submittedName>
</protein>
<gene>
    <name evidence="9" type="ORF">KTA_37480</name>
</gene>
<comment type="similarity">
    <text evidence="2 5">Belongs to the acyl-CoA dehydrogenase family.</text>
</comment>
<dbReference type="Gene3D" id="6.10.250.600">
    <property type="match status" value="1"/>
</dbReference>
<evidence type="ECO:0000256" key="4">
    <source>
        <dbReference type="ARBA" id="ARBA00022827"/>
    </source>
</evidence>
<evidence type="ECO:0000259" key="7">
    <source>
        <dbReference type="Pfam" id="PF02770"/>
    </source>
</evidence>
<feature type="domain" description="Acyl-CoA oxidase/dehydrogenase middle" evidence="7">
    <location>
        <begin position="177"/>
        <end position="287"/>
    </location>
</feature>
<dbReference type="PANTHER" id="PTHR42707:SF2">
    <property type="entry name" value="ACD11 DEHYDROGENASE"/>
    <property type="match status" value="1"/>
</dbReference>
<dbReference type="Gene3D" id="2.40.110.20">
    <property type="match status" value="1"/>
</dbReference>
<dbReference type="GO" id="GO:0003995">
    <property type="term" value="F:acyl-CoA dehydrogenase activity"/>
    <property type="evidence" value="ECO:0007669"/>
    <property type="project" value="InterPro"/>
</dbReference>
<dbReference type="EMBL" id="AP019377">
    <property type="protein sequence ID" value="BBH95549.1"/>
    <property type="molecule type" value="Genomic_DNA"/>
</dbReference>
<dbReference type="InterPro" id="IPR041504">
    <property type="entry name" value="AidB_N"/>
</dbReference>
<evidence type="ECO:0000256" key="1">
    <source>
        <dbReference type="ARBA" id="ARBA00001974"/>
    </source>
</evidence>
<dbReference type="InterPro" id="IPR009100">
    <property type="entry name" value="AcylCoA_DH/oxidase_NM_dom_sf"/>
</dbReference>
<dbReference type="InterPro" id="IPR006089">
    <property type="entry name" value="Acyl-CoA_DH_CS"/>
</dbReference>
<dbReference type="InterPro" id="IPR036250">
    <property type="entry name" value="AcylCo_DH-like_C"/>
</dbReference>
<dbReference type="Gene3D" id="1.20.140.10">
    <property type="entry name" value="Butyryl-CoA Dehydrogenase, subunit A, domain 3"/>
    <property type="match status" value="1"/>
</dbReference>
<dbReference type="AlphaFoldDB" id="A0A455T7X0"/>
<evidence type="ECO:0000256" key="5">
    <source>
        <dbReference type="RuleBase" id="RU362125"/>
    </source>
</evidence>
<feature type="domain" description="Acyl-CoA dehydrogenase/oxidase C-terminal" evidence="6">
    <location>
        <begin position="299"/>
        <end position="455"/>
    </location>
</feature>
<evidence type="ECO:0000259" key="6">
    <source>
        <dbReference type="Pfam" id="PF00441"/>
    </source>
</evidence>
<dbReference type="InterPro" id="IPR052904">
    <property type="entry name" value="Acyl-CoA_dehydrogenase-like"/>
</dbReference>